<evidence type="ECO:0000256" key="1">
    <source>
        <dbReference type="ARBA" id="ARBA00004926"/>
    </source>
</evidence>
<dbReference type="InterPro" id="IPR018189">
    <property type="entry name" value="Phosphoglucose_isomerase_CS"/>
</dbReference>
<dbReference type="InterPro" id="IPR035482">
    <property type="entry name" value="SIS_PGI_2"/>
</dbReference>
<dbReference type="PRINTS" id="PR00662">
    <property type="entry name" value="G6PISOMERASE"/>
</dbReference>
<dbReference type="Pfam" id="PF00342">
    <property type="entry name" value="PGI"/>
    <property type="match status" value="1"/>
</dbReference>
<evidence type="ECO:0000256" key="8">
    <source>
        <dbReference type="RuleBase" id="RU000612"/>
    </source>
</evidence>
<evidence type="ECO:0000313" key="9">
    <source>
        <dbReference type="EMBL" id="HIW00039.1"/>
    </source>
</evidence>
<keyword evidence="4 8" id="KW-0312">Gluconeogenesis</keyword>
<dbReference type="GO" id="GO:0006094">
    <property type="term" value="P:gluconeogenesis"/>
    <property type="evidence" value="ECO:0007669"/>
    <property type="project" value="UniProtKB-KW"/>
</dbReference>
<dbReference type="PANTHER" id="PTHR11469">
    <property type="entry name" value="GLUCOSE-6-PHOSPHATE ISOMERASE"/>
    <property type="match status" value="1"/>
</dbReference>
<dbReference type="GO" id="GO:0004347">
    <property type="term" value="F:glucose-6-phosphate isomerase activity"/>
    <property type="evidence" value="ECO:0007669"/>
    <property type="project" value="UniProtKB-EC"/>
</dbReference>
<dbReference type="InterPro" id="IPR035476">
    <property type="entry name" value="SIS_PGI_1"/>
</dbReference>
<comment type="catalytic activity">
    <reaction evidence="7 8">
        <text>alpha-D-glucose 6-phosphate = beta-D-fructose 6-phosphate</text>
        <dbReference type="Rhea" id="RHEA:11816"/>
        <dbReference type="ChEBI" id="CHEBI:57634"/>
        <dbReference type="ChEBI" id="CHEBI:58225"/>
        <dbReference type="EC" id="5.3.1.9"/>
    </reaction>
</comment>
<evidence type="ECO:0000256" key="7">
    <source>
        <dbReference type="ARBA" id="ARBA00029321"/>
    </source>
</evidence>
<comment type="caution">
    <text evidence="9">The sequence shown here is derived from an EMBL/GenBank/DDBJ whole genome shotgun (WGS) entry which is preliminary data.</text>
</comment>
<reference evidence="9" key="2">
    <citation type="submission" date="2021-04" db="EMBL/GenBank/DDBJ databases">
        <authorList>
            <person name="Gilroy R."/>
        </authorList>
    </citation>
    <scope>NUCLEOTIDE SEQUENCE</scope>
    <source>
        <strain evidence="9">ChiHecec2B26-446</strain>
    </source>
</reference>
<evidence type="ECO:0000256" key="2">
    <source>
        <dbReference type="ARBA" id="ARBA00006604"/>
    </source>
</evidence>
<dbReference type="GO" id="GO:0048029">
    <property type="term" value="F:monosaccharide binding"/>
    <property type="evidence" value="ECO:0007669"/>
    <property type="project" value="TreeGrafter"/>
</dbReference>
<organism evidence="9 10">
    <name type="scientific">Candidatus Desulfovibrio intestinipullorum</name>
    <dbReference type="NCBI Taxonomy" id="2838536"/>
    <lineage>
        <taxon>Bacteria</taxon>
        <taxon>Pseudomonadati</taxon>
        <taxon>Thermodesulfobacteriota</taxon>
        <taxon>Desulfovibrionia</taxon>
        <taxon>Desulfovibrionales</taxon>
        <taxon>Desulfovibrionaceae</taxon>
        <taxon>Desulfovibrio</taxon>
    </lineage>
</organism>
<dbReference type="PROSITE" id="PS00765">
    <property type="entry name" value="P_GLUCOSE_ISOMERASE_1"/>
    <property type="match status" value="1"/>
</dbReference>
<dbReference type="CDD" id="cd05015">
    <property type="entry name" value="SIS_PGI_1"/>
    <property type="match status" value="1"/>
</dbReference>
<dbReference type="SUPFAM" id="SSF53697">
    <property type="entry name" value="SIS domain"/>
    <property type="match status" value="1"/>
</dbReference>
<dbReference type="CDD" id="cd05016">
    <property type="entry name" value="SIS_PGI_2"/>
    <property type="match status" value="1"/>
</dbReference>
<dbReference type="PROSITE" id="PS51463">
    <property type="entry name" value="P_GLUCOSE_ISOMERASE_3"/>
    <property type="match status" value="1"/>
</dbReference>
<name>A0A9D1PUZ6_9BACT</name>
<dbReference type="EMBL" id="DXHV01000030">
    <property type="protein sequence ID" value="HIW00039.1"/>
    <property type="molecule type" value="Genomic_DNA"/>
</dbReference>
<proteinExistence type="inferred from homology"/>
<dbReference type="GO" id="GO:0051156">
    <property type="term" value="P:glucose 6-phosphate metabolic process"/>
    <property type="evidence" value="ECO:0007669"/>
    <property type="project" value="TreeGrafter"/>
</dbReference>
<dbReference type="PANTHER" id="PTHR11469:SF1">
    <property type="entry name" value="GLUCOSE-6-PHOSPHATE ISOMERASE"/>
    <property type="match status" value="1"/>
</dbReference>
<sequence length="449" mass="49253">MMAYLEWSKAYTARVRHSHVLSLAKRARELGDRLAEELDLGLLPFLRMGYVETLKRDMPALVDQARKYKHMLLLGIGGSALGARAMQKAFAPDQDLPGHGGEDGKELWIADNVCPVTLGNWFVELDPEQTVVVTISKSGGTIETISQYFLAKTWLKKSLGDAWKDHMIVITDQEKGFLREEARSHGLGSLEVPDNLGGRYSALSAVGLLPAAFLGIDWEGLLEGACAVARPLVDNPASIKDHPSFALACWAKALEEYGYHDLIFFCYEPLFATYGPWFAQLWAESLGKEGLGTQPVPATGVTDQHSVNQMFLDGLRNKACLFVTSKNRIGGPTFPHDLPAGWEFLAGKPFGALLEAEAMGTRMALTMHDVPLVHICLDDASERSGGRLMMLLEAATVFTGWLMGINPLDQPAVELGKRLANARLGKPGYPQEEASLKAALAEEEQRQDF</sequence>
<reference evidence="9" key="1">
    <citation type="journal article" date="2021" name="PeerJ">
        <title>Extensive microbial diversity within the chicken gut microbiome revealed by metagenomics and culture.</title>
        <authorList>
            <person name="Gilroy R."/>
            <person name="Ravi A."/>
            <person name="Getino M."/>
            <person name="Pursley I."/>
            <person name="Horton D.L."/>
            <person name="Alikhan N.F."/>
            <person name="Baker D."/>
            <person name="Gharbi K."/>
            <person name="Hall N."/>
            <person name="Watson M."/>
            <person name="Adriaenssens E.M."/>
            <person name="Foster-Nyarko E."/>
            <person name="Jarju S."/>
            <person name="Secka A."/>
            <person name="Antonio M."/>
            <person name="Oren A."/>
            <person name="Chaudhuri R.R."/>
            <person name="La Ragione R."/>
            <person name="Hildebrand F."/>
            <person name="Pallen M.J."/>
        </authorList>
    </citation>
    <scope>NUCLEOTIDE SEQUENCE</scope>
    <source>
        <strain evidence="9">ChiHecec2B26-446</strain>
    </source>
</reference>
<evidence type="ECO:0000256" key="6">
    <source>
        <dbReference type="ARBA" id="ARBA00023235"/>
    </source>
</evidence>
<evidence type="ECO:0000256" key="3">
    <source>
        <dbReference type="ARBA" id="ARBA00011952"/>
    </source>
</evidence>
<dbReference type="InterPro" id="IPR001672">
    <property type="entry name" value="G6P_Isomerase"/>
</dbReference>
<dbReference type="EC" id="5.3.1.9" evidence="3 8"/>
<dbReference type="GO" id="GO:0097367">
    <property type="term" value="F:carbohydrate derivative binding"/>
    <property type="evidence" value="ECO:0007669"/>
    <property type="project" value="InterPro"/>
</dbReference>
<dbReference type="Gene3D" id="3.40.50.10490">
    <property type="entry name" value="Glucose-6-phosphate isomerase like protein, domain 1"/>
    <property type="match status" value="2"/>
</dbReference>
<evidence type="ECO:0000313" key="10">
    <source>
        <dbReference type="Proteomes" id="UP000886752"/>
    </source>
</evidence>
<dbReference type="AlphaFoldDB" id="A0A9D1PUZ6"/>
<dbReference type="GO" id="GO:0005829">
    <property type="term" value="C:cytosol"/>
    <property type="evidence" value="ECO:0007669"/>
    <property type="project" value="TreeGrafter"/>
</dbReference>
<accession>A0A9D1PUZ6</accession>
<gene>
    <name evidence="9" type="ORF">H9894_02465</name>
</gene>
<keyword evidence="6 8" id="KW-0413">Isomerase</keyword>
<protein>
    <recommendedName>
        <fullName evidence="3 8">Glucose-6-phosphate isomerase</fullName>
        <ecNumber evidence="3 8">5.3.1.9</ecNumber>
    </recommendedName>
</protein>
<evidence type="ECO:0000256" key="4">
    <source>
        <dbReference type="ARBA" id="ARBA00022432"/>
    </source>
</evidence>
<keyword evidence="5 8" id="KW-0324">Glycolysis</keyword>
<comment type="similarity">
    <text evidence="2 8">Belongs to the GPI family.</text>
</comment>
<dbReference type="GO" id="GO:0006096">
    <property type="term" value="P:glycolytic process"/>
    <property type="evidence" value="ECO:0007669"/>
    <property type="project" value="UniProtKB-KW"/>
</dbReference>
<evidence type="ECO:0000256" key="5">
    <source>
        <dbReference type="ARBA" id="ARBA00023152"/>
    </source>
</evidence>
<comment type="pathway">
    <text evidence="1 8">Carbohydrate degradation; glycolysis; D-glyceraldehyde 3-phosphate and glycerone phosphate from D-glucose: step 2/4.</text>
</comment>
<dbReference type="Proteomes" id="UP000886752">
    <property type="component" value="Unassembled WGS sequence"/>
</dbReference>
<dbReference type="InterPro" id="IPR046348">
    <property type="entry name" value="SIS_dom_sf"/>
</dbReference>